<name>A0ABM0MKR8_SACKO</name>
<evidence type="ECO:0000313" key="10">
    <source>
        <dbReference type="RefSeq" id="XP_006820609.1"/>
    </source>
</evidence>
<dbReference type="InterPro" id="IPR007110">
    <property type="entry name" value="Ig-like_dom"/>
</dbReference>
<keyword evidence="3" id="KW-0472">Membrane</keyword>
<dbReference type="RefSeq" id="XP_006820609.1">
    <property type="nucleotide sequence ID" value="XM_006820546.1"/>
</dbReference>
<evidence type="ECO:0000313" key="9">
    <source>
        <dbReference type="Proteomes" id="UP000694865"/>
    </source>
</evidence>
<dbReference type="PANTHER" id="PTHR11036:SF127">
    <property type="entry name" value="SEMAPHORIN-1A"/>
    <property type="match status" value="1"/>
</dbReference>
<dbReference type="Gene3D" id="3.30.1680.10">
    <property type="entry name" value="ligand-binding face of the semaphorins, domain 2"/>
    <property type="match status" value="1"/>
</dbReference>
<dbReference type="Pfam" id="PF01437">
    <property type="entry name" value="PSI"/>
    <property type="match status" value="1"/>
</dbReference>
<evidence type="ECO:0000256" key="6">
    <source>
        <dbReference type="PROSITE-ProRule" id="PRU00352"/>
    </source>
</evidence>
<dbReference type="SMART" id="SM00630">
    <property type="entry name" value="Sema"/>
    <property type="match status" value="1"/>
</dbReference>
<dbReference type="SUPFAM" id="SSF48726">
    <property type="entry name" value="Immunoglobulin"/>
    <property type="match status" value="2"/>
</dbReference>
<reference evidence="10" key="1">
    <citation type="submission" date="2025-08" db="UniProtKB">
        <authorList>
            <consortium name="RefSeq"/>
        </authorList>
    </citation>
    <scope>IDENTIFICATION</scope>
    <source>
        <tissue evidence="10">Testes</tissue>
    </source>
</reference>
<comment type="subcellular location">
    <subcellularLocation>
        <location evidence="1">Membrane</location>
    </subcellularLocation>
</comment>
<evidence type="ECO:0000256" key="5">
    <source>
        <dbReference type="ARBA" id="ARBA00023180"/>
    </source>
</evidence>
<comment type="caution">
    <text evidence="6">Lacks conserved residue(s) required for the propagation of feature annotation.</text>
</comment>
<evidence type="ECO:0000256" key="3">
    <source>
        <dbReference type="ARBA" id="ARBA00023136"/>
    </source>
</evidence>
<dbReference type="Gene3D" id="2.60.40.10">
    <property type="entry name" value="Immunoglobulins"/>
    <property type="match status" value="1"/>
</dbReference>
<sequence length="733" mass="81799">AGIIEFNDMYSNYTSLLVYDGYLYIGCLNGSTQEGYLLKKDASLKTNGGTDTLLVSPPGYYMKNIMQNRNEIYVCGSHETETGTERNPKLYKVNSGFSSSTKIKGQYKCPFRPQHFAAAVFDSGGKFYSAAQYENLGASGISQSQSVNDTPSLHSVNDDKWIYKSPDYFDAYHIEHTSEIYIFFLELAYENVNQFPEKYPRVGKVCTQDNGGPTNTLNDKFTSYQKARLSCEFEGNAYNTLKSIFKVGSNGNEVFYGIFVEDMGGISVVCSYSVDDIRTVLTSEKYKNLPSTGKLWVAENYNSDPYPGECDDDSKNIPETTLNALKSHPLMWDSVPSIESQTTDSLPLLTSEGLGKQFTKILVAEVPDIAGTIHKVMYIGTDQGTVIKALYGDQAAYKYIITEFIVDEDSRDVLIMTMSDESLYIAFDDKVIQVPMQFCDRYTNCYSCVAARDPHCSWDTESSTCVTGGDDTGNLIQDVPGGNVALCSVQPNDKPLDKCVKKVPLDSAVIFDCKVMGAIFMKDGDEITVDGVKYIRLNGVGLLITNFKESDSGVYSCTVGGEIVAECWLISANQTLSTNVPEIHNLNLGPENITYPENTTVNLYCMFTGCFDTEYRWLNKDGIEVIETGSVMLESDCAANNESKIISWLEAIVGEETQTYTCEVDHVTKVFEIKPGAIENDANCRKDHMQWEIDYYDEIKKLNDWRQQANCTDENDDKIEINSCEMKDYCGIP</sequence>
<dbReference type="Pfam" id="PF01403">
    <property type="entry name" value="Sema"/>
    <property type="match status" value="1"/>
</dbReference>
<gene>
    <name evidence="10" type="primary">LOC102807283</name>
</gene>
<dbReference type="InterPro" id="IPR001627">
    <property type="entry name" value="Semap_dom"/>
</dbReference>
<dbReference type="InterPro" id="IPR036179">
    <property type="entry name" value="Ig-like_dom_sf"/>
</dbReference>
<keyword evidence="5" id="KW-0325">Glycoprotein</keyword>
<dbReference type="CDD" id="cd00096">
    <property type="entry name" value="Ig"/>
    <property type="match status" value="1"/>
</dbReference>
<evidence type="ECO:0000259" key="8">
    <source>
        <dbReference type="PROSITE" id="PS51004"/>
    </source>
</evidence>
<dbReference type="SUPFAM" id="SSF103575">
    <property type="entry name" value="Plexin repeat"/>
    <property type="match status" value="1"/>
</dbReference>
<dbReference type="InterPro" id="IPR002165">
    <property type="entry name" value="Plexin_repeat"/>
</dbReference>
<keyword evidence="9" id="KW-1185">Reference proteome</keyword>
<dbReference type="InterPro" id="IPR015943">
    <property type="entry name" value="WD40/YVTN_repeat-like_dom_sf"/>
</dbReference>
<evidence type="ECO:0000259" key="7">
    <source>
        <dbReference type="PROSITE" id="PS50835"/>
    </source>
</evidence>
<proteinExistence type="inferred from homology"/>
<dbReference type="Gene3D" id="2.130.10.10">
    <property type="entry name" value="YVTN repeat-like/Quinoprotein amine dehydrogenase"/>
    <property type="match status" value="1"/>
</dbReference>
<dbReference type="SMART" id="SM00423">
    <property type="entry name" value="PSI"/>
    <property type="match status" value="1"/>
</dbReference>
<feature type="domain" description="Ig-like" evidence="7">
    <location>
        <begin position="581"/>
        <end position="674"/>
    </location>
</feature>
<dbReference type="InterPro" id="IPR016201">
    <property type="entry name" value="PSI"/>
</dbReference>
<dbReference type="GeneID" id="102807283"/>
<dbReference type="PROSITE" id="PS50835">
    <property type="entry name" value="IG_LIKE"/>
    <property type="match status" value="1"/>
</dbReference>
<dbReference type="SUPFAM" id="SSF101912">
    <property type="entry name" value="Sema domain"/>
    <property type="match status" value="1"/>
</dbReference>
<dbReference type="Proteomes" id="UP000694865">
    <property type="component" value="Unplaced"/>
</dbReference>
<protein>
    <submittedName>
        <fullName evidence="10">Semaphorin-4D-like</fullName>
    </submittedName>
</protein>
<evidence type="ECO:0000256" key="1">
    <source>
        <dbReference type="ARBA" id="ARBA00004370"/>
    </source>
</evidence>
<dbReference type="InterPro" id="IPR027231">
    <property type="entry name" value="Semaphorin"/>
</dbReference>
<dbReference type="InterPro" id="IPR013783">
    <property type="entry name" value="Ig-like_fold"/>
</dbReference>
<organism evidence="9 10">
    <name type="scientific">Saccoglossus kowalevskii</name>
    <name type="common">Acorn worm</name>
    <dbReference type="NCBI Taxonomy" id="10224"/>
    <lineage>
        <taxon>Eukaryota</taxon>
        <taxon>Metazoa</taxon>
        <taxon>Hemichordata</taxon>
        <taxon>Enteropneusta</taxon>
        <taxon>Harrimaniidae</taxon>
        <taxon>Saccoglossus</taxon>
    </lineage>
</organism>
<dbReference type="PANTHER" id="PTHR11036">
    <property type="entry name" value="SEMAPHORIN"/>
    <property type="match status" value="1"/>
</dbReference>
<feature type="domain" description="Sema" evidence="8">
    <location>
        <begin position="1"/>
        <end position="436"/>
    </location>
</feature>
<feature type="non-terminal residue" evidence="10">
    <location>
        <position position="1"/>
    </location>
</feature>
<comment type="similarity">
    <text evidence="2">Belongs to the semaphorin family.</text>
</comment>
<accession>A0ABM0MKR8</accession>
<dbReference type="PROSITE" id="PS51004">
    <property type="entry name" value="SEMA"/>
    <property type="match status" value="1"/>
</dbReference>
<evidence type="ECO:0000256" key="4">
    <source>
        <dbReference type="ARBA" id="ARBA00023157"/>
    </source>
</evidence>
<dbReference type="InterPro" id="IPR036352">
    <property type="entry name" value="Semap_dom_sf"/>
</dbReference>
<keyword evidence="4" id="KW-1015">Disulfide bond</keyword>
<evidence type="ECO:0000256" key="2">
    <source>
        <dbReference type="ARBA" id="ARBA00009492"/>
    </source>
</evidence>